<evidence type="ECO:0008006" key="10">
    <source>
        <dbReference type="Google" id="ProtNLM"/>
    </source>
</evidence>
<keyword evidence="9" id="KW-1185">Reference proteome</keyword>
<feature type="transmembrane region" description="Helical" evidence="7">
    <location>
        <begin position="268"/>
        <end position="290"/>
    </location>
</feature>
<name>A0A7I4CRK4_PHYPA</name>
<feature type="transmembrane region" description="Helical" evidence="7">
    <location>
        <begin position="398"/>
        <end position="421"/>
    </location>
</feature>
<dbReference type="GO" id="GO:0005337">
    <property type="term" value="F:nucleoside transmembrane transporter activity"/>
    <property type="evidence" value="ECO:0000318"/>
    <property type="project" value="GO_Central"/>
</dbReference>
<evidence type="ECO:0000256" key="3">
    <source>
        <dbReference type="ARBA" id="ARBA00022448"/>
    </source>
</evidence>
<organism evidence="8 9">
    <name type="scientific">Physcomitrium patens</name>
    <name type="common">Spreading-leaved earth moss</name>
    <name type="synonym">Physcomitrella patens</name>
    <dbReference type="NCBI Taxonomy" id="3218"/>
    <lineage>
        <taxon>Eukaryota</taxon>
        <taxon>Viridiplantae</taxon>
        <taxon>Streptophyta</taxon>
        <taxon>Embryophyta</taxon>
        <taxon>Bryophyta</taxon>
        <taxon>Bryophytina</taxon>
        <taxon>Bryopsida</taxon>
        <taxon>Funariidae</taxon>
        <taxon>Funariales</taxon>
        <taxon>Funariaceae</taxon>
        <taxon>Physcomitrium</taxon>
    </lineage>
</organism>
<dbReference type="InParanoid" id="A0A7I4CRK4"/>
<feature type="transmembrane region" description="Helical" evidence="7">
    <location>
        <begin position="82"/>
        <end position="103"/>
    </location>
</feature>
<feature type="transmembrane region" description="Helical" evidence="7">
    <location>
        <begin position="51"/>
        <end position="70"/>
    </location>
</feature>
<evidence type="ECO:0000256" key="4">
    <source>
        <dbReference type="ARBA" id="ARBA00022692"/>
    </source>
</evidence>
<keyword evidence="5 7" id="KW-1133">Transmembrane helix</keyword>
<gene>
    <name evidence="8" type="primary">LOC112277122</name>
</gene>
<accession>A0A7I4CRK4</accession>
<feature type="transmembrane region" description="Helical" evidence="7">
    <location>
        <begin position="123"/>
        <end position="146"/>
    </location>
</feature>
<dbReference type="GO" id="GO:0005886">
    <property type="term" value="C:plasma membrane"/>
    <property type="evidence" value="ECO:0000318"/>
    <property type="project" value="GO_Central"/>
</dbReference>
<reference evidence="8 9" key="1">
    <citation type="journal article" date="2008" name="Science">
        <title>The Physcomitrella genome reveals evolutionary insights into the conquest of land by plants.</title>
        <authorList>
            <person name="Rensing S."/>
            <person name="Lang D."/>
            <person name="Zimmer A."/>
            <person name="Terry A."/>
            <person name="Salamov A."/>
            <person name="Shapiro H."/>
            <person name="Nishiyama T."/>
            <person name="Perroud P.-F."/>
            <person name="Lindquist E."/>
            <person name="Kamisugi Y."/>
            <person name="Tanahashi T."/>
            <person name="Sakakibara K."/>
            <person name="Fujita T."/>
            <person name="Oishi K."/>
            <person name="Shin-I T."/>
            <person name="Kuroki Y."/>
            <person name="Toyoda A."/>
            <person name="Suzuki Y."/>
            <person name="Hashimoto A."/>
            <person name="Yamaguchi K."/>
            <person name="Sugano A."/>
            <person name="Kohara Y."/>
            <person name="Fujiyama A."/>
            <person name="Anterola A."/>
            <person name="Aoki S."/>
            <person name="Ashton N."/>
            <person name="Barbazuk W.B."/>
            <person name="Barker E."/>
            <person name="Bennetzen J."/>
            <person name="Bezanilla M."/>
            <person name="Blankenship R."/>
            <person name="Cho S.H."/>
            <person name="Dutcher S."/>
            <person name="Estelle M."/>
            <person name="Fawcett J.A."/>
            <person name="Gundlach H."/>
            <person name="Hanada K."/>
            <person name="Heyl A."/>
            <person name="Hicks K.A."/>
            <person name="Hugh J."/>
            <person name="Lohr M."/>
            <person name="Mayer K."/>
            <person name="Melkozernov A."/>
            <person name="Murata T."/>
            <person name="Nelson D."/>
            <person name="Pils B."/>
            <person name="Prigge M."/>
            <person name="Reiss B."/>
            <person name="Renner T."/>
            <person name="Rombauts S."/>
            <person name="Rushton P."/>
            <person name="Sanderfoot A."/>
            <person name="Schween G."/>
            <person name="Shiu S.-H."/>
            <person name="Stueber K."/>
            <person name="Theodoulou F.L."/>
            <person name="Tu H."/>
            <person name="Van de Peer Y."/>
            <person name="Verrier P.J."/>
            <person name="Waters E."/>
            <person name="Wood A."/>
            <person name="Yang L."/>
            <person name="Cove D."/>
            <person name="Cuming A."/>
            <person name="Hasebe M."/>
            <person name="Lucas S."/>
            <person name="Mishler D.B."/>
            <person name="Reski R."/>
            <person name="Grigoriev I."/>
            <person name="Quatrano R.S."/>
            <person name="Boore J.L."/>
        </authorList>
    </citation>
    <scope>NUCLEOTIDE SEQUENCE [LARGE SCALE GENOMIC DNA]</scope>
    <source>
        <strain evidence="8 9">cv. Gransden 2004</strain>
    </source>
</reference>
<comment type="subcellular location">
    <subcellularLocation>
        <location evidence="1">Membrane</location>
        <topology evidence="1">Multi-pass membrane protein</topology>
    </subcellularLocation>
</comment>
<evidence type="ECO:0000256" key="7">
    <source>
        <dbReference type="SAM" id="Phobius"/>
    </source>
</evidence>
<feature type="transmembrane region" description="Helical" evidence="7">
    <location>
        <begin position="302"/>
        <end position="324"/>
    </location>
</feature>
<dbReference type="Gramene" id="Pp3c25_15120V3.2">
    <property type="protein sequence ID" value="Pp3c25_15120V3.2"/>
    <property type="gene ID" value="Pp3c25_15120"/>
</dbReference>
<evidence type="ECO:0000313" key="9">
    <source>
        <dbReference type="Proteomes" id="UP000006727"/>
    </source>
</evidence>
<dbReference type="PANTHER" id="PTHR10332:SF30">
    <property type="entry name" value="EQUILIBRATIVE NUCLEOTIDE TRANSPORTER 2"/>
    <property type="match status" value="1"/>
</dbReference>
<protein>
    <recommendedName>
        <fullName evidence="10">Equilibrative nucleoside transporter</fullName>
    </recommendedName>
</protein>
<feature type="transmembrane region" description="Helical" evidence="7">
    <location>
        <begin position="12"/>
        <end position="31"/>
    </location>
</feature>
<evidence type="ECO:0000256" key="6">
    <source>
        <dbReference type="ARBA" id="ARBA00023136"/>
    </source>
</evidence>
<proteinExistence type="inferred from homology"/>
<feature type="transmembrane region" description="Helical" evidence="7">
    <location>
        <begin position="158"/>
        <end position="181"/>
    </location>
</feature>
<dbReference type="AlphaFoldDB" id="A0A7I4CRK4"/>
<dbReference type="Proteomes" id="UP000006727">
    <property type="component" value="Chromosome 25"/>
</dbReference>
<keyword evidence="4 7" id="KW-0812">Transmembrane</keyword>
<dbReference type="EnsemblPlants" id="Pp3c25_15120V3.2">
    <property type="protein sequence ID" value="Pp3c25_15120V3.2"/>
    <property type="gene ID" value="Pp3c25_15120"/>
</dbReference>
<feature type="transmembrane region" description="Helical" evidence="7">
    <location>
        <begin position="362"/>
        <end position="386"/>
    </location>
</feature>
<dbReference type="EMBL" id="ABEU02000025">
    <property type="status" value="NOT_ANNOTATED_CDS"/>
    <property type="molecule type" value="Genomic_DNA"/>
</dbReference>
<dbReference type="PANTHER" id="PTHR10332">
    <property type="entry name" value="EQUILIBRATIVE NUCLEOSIDE TRANSPORTER"/>
    <property type="match status" value="1"/>
</dbReference>
<keyword evidence="6 7" id="KW-0472">Membrane</keyword>
<evidence type="ECO:0000256" key="1">
    <source>
        <dbReference type="ARBA" id="ARBA00004141"/>
    </source>
</evidence>
<reference evidence="8" key="3">
    <citation type="submission" date="2020-12" db="UniProtKB">
        <authorList>
            <consortium name="EnsemblPlants"/>
        </authorList>
    </citation>
    <scope>IDENTIFICATION</scope>
</reference>
<evidence type="ECO:0000256" key="5">
    <source>
        <dbReference type="ARBA" id="ARBA00022989"/>
    </source>
</evidence>
<dbReference type="PRINTS" id="PR01130">
    <property type="entry name" value="DERENTRNSPRT"/>
</dbReference>
<evidence type="ECO:0000256" key="2">
    <source>
        <dbReference type="ARBA" id="ARBA00007965"/>
    </source>
</evidence>
<reference evidence="8 9" key="2">
    <citation type="journal article" date="2018" name="Plant J.">
        <title>The Physcomitrella patens chromosome-scale assembly reveals moss genome structure and evolution.</title>
        <authorList>
            <person name="Lang D."/>
            <person name="Ullrich K.K."/>
            <person name="Murat F."/>
            <person name="Fuchs J."/>
            <person name="Jenkins J."/>
            <person name="Haas F.B."/>
            <person name="Piednoel M."/>
            <person name="Gundlach H."/>
            <person name="Van Bel M."/>
            <person name="Meyberg R."/>
            <person name="Vives C."/>
            <person name="Morata J."/>
            <person name="Symeonidi A."/>
            <person name="Hiss M."/>
            <person name="Muchero W."/>
            <person name="Kamisugi Y."/>
            <person name="Saleh O."/>
            <person name="Blanc G."/>
            <person name="Decker E.L."/>
            <person name="van Gessel N."/>
            <person name="Grimwood J."/>
            <person name="Hayes R.D."/>
            <person name="Graham S.W."/>
            <person name="Gunter L.E."/>
            <person name="McDaniel S.F."/>
            <person name="Hoernstein S.N.W."/>
            <person name="Larsson A."/>
            <person name="Li F.W."/>
            <person name="Perroud P.F."/>
            <person name="Phillips J."/>
            <person name="Ranjan P."/>
            <person name="Rokshar D.S."/>
            <person name="Rothfels C.J."/>
            <person name="Schneider L."/>
            <person name="Shu S."/>
            <person name="Stevenson D.W."/>
            <person name="Thummler F."/>
            <person name="Tillich M."/>
            <person name="Villarreal Aguilar J.C."/>
            <person name="Widiez T."/>
            <person name="Wong G.K."/>
            <person name="Wymore A."/>
            <person name="Zhang Y."/>
            <person name="Zimmer A.D."/>
            <person name="Quatrano R.S."/>
            <person name="Mayer K.F.X."/>
            <person name="Goodstein D."/>
            <person name="Casacuberta J.M."/>
            <person name="Vandepoele K."/>
            <person name="Reski R."/>
            <person name="Cuming A.C."/>
            <person name="Tuskan G.A."/>
            <person name="Maumus F."/>
            <person name="Salse J."/>
            <person name="Schmutz J."/>
            <person name="Rensing S.A."/>
        </authorList>
    </citation>
    <scope>NUCLEOTIDE SEQUENCE [LARGE SCALE GENOMIC DNA]</scope>
    <source>
        <strain evidence="8 9">cv. Gransden 2004</strain>
    </source>
</reference>
<keyword evidence="3" id="KW-0813">Transport</keyword>
<dbReference type="PIRSF" id="PIRSF016379">
    <property type="entry name" value="ENT"/>
    <property type="match status" value="1"/>
</dbReference>
<feature type="transmembrane region" description="Helical" evidence="7">
    <location>
        <begin position="193"/>
        <end position="214"/>
    </location>
</feature>
<feature type="transmembrane region" description="Helical" evidence="7">
    <location>
        <begin position="336"/>
        <end position="356"/>
    </location>
</feature>
<dbReference type="InterPro" id="IPR002259">
    <property type="entry name" value="Eqnu_transpt"/>
</dbReference>
<comment type="similarity">
    <text evidence="2">Belongs to the SLC29A/ENT transporter (TC 2.A.57) family.</text>
</comment>
<dbReference type="Pfam" id="PF01733">
    <property type="entry name" value="Nucleoside_tran"/>
    <property type="match status" value="1"/>
</dbReference>
<sequence>MAIMTQKKDDHFKGLVVTWLLGLTFLFPWNSILTIGDYYYALFPDYHPSRVFTLLYQLLSLIATLIFTWYEANVSTRLRVLFGYGPYAILLLLFIIVSTALLPRHSHKLIDVSTSGHGGIGPYVGVCVLVAGIGIADGVAQGAIVGDLSFMDPTYIQAYSAGLAMSGLVTSGMRFITKAAFRDSQSGLRKGALTFFAIATFVEVAGFVLYAFVFPKLNTIKGYRISAKNQGARTVKDDLDAAGLEADRDGEPGKPPTRLTVRQLGVRIWDYLIGQIILYMVSLSIFPGFLYEDTGTHDLGSWYALVLVAIYNGGDFAGRYVPLWRGLSDRVVPSRVALLTLSAARVAFVPFFYVTAKRGDAGWMMALCALLGLTGGWLSVLGFMRAPRGFSGPEQNAIGNLMILALIFGLTLGVLSGWLWLIGKGW</sequence>
<evidence type="ECO:0000313" key="8">
    <source>
        <dbReference type="EnsemblPlants" id="Pp3c25_15120V3.2"/>
    </source>
</evidence>